<keyword evidence="2" id="KW-1133">Transmembrane helix</keyword>
<dbReference type="GeneID" id="80019597"/>
<accession>A0A9X9K2S2</accession>
<gene>
    <name evidence="3" type="primary">33</name>
    <name evidence="3" type="ORF">SEA_OSCARSO_33</name>
</gene>
<keyword evidence="2" id="KW-0472">Membrane</keyword>
<protein>
    <submittedName>
        <fullName evidence="3">Membrane protein</fullName>
    </submittedName>
</protein>
<evidence type="ECO:0000313" key="4">
    <source>
        <dbReference type="Proteomes" id="UP001164797"/>
    </source>
</evidence>
<reference evidence="3" key="1">
    <citation type="submission" date="2022-09" db="EMBL/GenBank/DDBJ databases">
        <authorList>
            <person name="Washington J.M."/>
            <person name="Situmorang M.A."/>
            <person name="Garlena R.A."/>
            <person name="Russell D.A."/>
            <person name="Jacobs-Sera D."/>
            <person name="Hatfull G.F."/>
        </authorList>
    </citation>
    <scope>NUCLEOTIDE SEQUENCE</scope>
</reference>
<keyword evidence="4" id="KW-1185">Reference proteome</keyword>
<dbReference type="InterPro" id="IPR056964">
    <property type="entry name" value="Phage_holin"/>
</dbReference>
<organism evidence="3 4">
    <name type="scientific">Microbacterium phage OscarSo</name>
    <dbReference type="NCBI Taxonomy" id="2985324"/>
    <lineage>
        <taxon>Viruses</taxon>
        <taxon>Duplodnaviria</taxon>
        <taxon>Heunggongvirae</taxon>
        <taxon>Uroviricota</taxon>
        <taxon>Caudoviricetes</taxon>
        <taxon>Oscarsovirus</taxon>
        <taxon>Oscarsovirus oscarso</taxon>
    </lineage>
</organism>
<keyword evidence="2" id="KW-0812">Transmembrane</keyword>
<evidence type="ECO:0000256" key="1">
    <source>
        <dbReference type="SAM" id="MobiDB-lite"/>
    </source>
</evidence>
<sequence length="117" mass="13071">MILADITPSDIALAIDFVLAVMLALVFALGRPRSWVRDRLGWVIFYYAVTTVALLFLIVWGIVFGQPIDEPFRFTVAAALAVALGWKTYAIVSERRAGRRERMRASAPTPEKEESNS</sequence>
<feature type="transmembrane region" description="Helical" evidence="2">
    <location>
        <begin position="42"/>
        <end position="62"/>
    </location>
</feature>
<dbReference type="RefSeq" id="YP_010754991.1">
    <property type="nucleotide sequence ID" value="NC_073466.1"/>
</dbReference>
<dbReference type="Proteomes" id="UP001164797">
    <property type="component" value="Segment"/>
</dbReference>
<dbReference type="EMBL" id="OP434449">
    <property type="protein sequence ID" value="UYL87154.1"/>
    <property type="molecule type" value="Genomic_DNA"/>
</dbReference>
<proteinExistence type="predicted"/>
<name>A0A9X9K2S2_9CAUD</name>
<dbReference type="Pfam" id="PF23778">
    <property type="entry name" value="Phage_holin_2"/>
    <property type="match status" value="1"/>
</dbReference>
<dbReference type="KEGG" id="vg:80019597"/>
<feature type="transmembrane region" description="Helical" evidence="2">
    <location>
        <begin position="12"/>
        <end position="30"/>
    </location>
</feature>
<feature type="region of interest" description="Disordered" evidence="1">
    <location>
        <begin position="96"/>
        <end position="117"/>
    </location>
</feature>
<feature type="transmembrane region" description="Helical" evidence="2">
    <location>
        <begin position="74"/>
        <end position="92"/>
    </location>
</feature>
<evidence type="ECO:0000313" key="3">
    <source>
        <dbReference type="EMBL" id="UYL87154.1"/>
    </source>
</evidence>
<evidence type="ECO:0000256" key="2">
    <source>
        <dbReference type="SAM" id="Phobius"/>
    </source>
</evidence>